<dbReference type="Proteomes" id="UP000005824">
    <property type="component" value="Unassembled WGS sequence"/>
</dbReference>
<dbReference type="GO" id="GO:0034355">
    <property type="term" value="P:NAD+ biosynthetic process via the salvage pathway"/>
    <property type="evidence" value="ECO:0007669"/>
    <property type="project" value="UniProtKB-ARBA"/>
</dbReference>
<reference evidence="13 14" key="1">
    <citation type="journal article" date="2011" name="J. Bacteriol.">
        <title>Genome sequence of Chthoniobacter flavus Ellin428, an aerobic heterotrophic soil bacterium.</title>
        <authorList>
            <person name="Kant R."/>
            <person name="van Passel M.W."/>
            <person name="Palva A."/>
            <person name="Lucas S."/>
            <person name="Lapidus A."/>
            <person name="Glavina Del Rio T."/>
            <person name="Dalin E."/>
            <person name="Tice H."/>
            <person name="Bruce D."/>
            <person name="Goodwin L."/>
            <person name="Pitluck S."/>
            <person name="Larimer F.W."/>
            <person name="Land M.L."/>
            <person name="Hauser L."/>
            <person name="Sangwan P."/>
            <person name="de Vos W.M."/>
            <person name="Janssen P.H."/>
            <person name="Smidt H."/>
        </authorList>
    </citation>
    <scope>NUCLEOTIDE SEQUENCE [LARGE SCALE GENOMIC DNA]</scope>
    <source>
        <strain evidence="13 14">Ellin428</strain>
    </source>
</reference>
<dbReference type="SUPFAM" id="SSF54675">
    <property type="entry name" value="Nicotinate/Quinolinate PRTase N-terminal domain-like"/>
    <property type="match status" value="1"/>
</dbReference>
<dbReference type="STRING" id="497964.CfE428DRAFT_1973"/>
<dbReference type="NCBIfam" id="NF006695">
    <property type="entry name" value="PRK09243.1-2"/>
    <property type="match status" value="1"/>
</dbReference>
<dbReference type="GO" id="GO:0047280">
    <property type="term" value="F:nicotinamide phosphoribosyltransferase activity"/>
    <property type="evidence" value="ECO:0007669"/>
    <property type="project" value="UniProtKB-ARBA"/>
</dbReference>
<dbReference type="CDD" id="cd01570">
    <property type="entry name" value="NAPRTase_A"/>
    <property type="match status" value="1"/>
</dbReference>
<dbReference type="InterPro" id="IPR041619">
    <property type="entry name" value="NAPRTase_C"/>
</dbReference>
<evidence type="ECO:0000256" key="1">
    <source>
        <dbReference type="ARBA" id="ARBA00004952"/>
    </source>
</evidence>
<organism evidence="13 14">
    <name type="scientific">Chthoniobacter flavus Ellin428</name>
    <dbReference type="NCBI Taxonomy" id="497964"/>
    <lineage>
        <taxon>Bacteria</taxon>
        <taxon>Pseudomonadati</taxon>
        <taxon>Verrucomicrobiota</taxon>
        <taxon>Spartobacteria</taxon>
        <taxon>Chthoniobacterales</taxon>
        <taxon>Chthoniobacteraceae</taxon>
        <taxon>Chthoniobacter</taxon>
    </lineage>
</organism>
<evidence type="ECO:0000313" key="14">
    <source>
        <dbReference type="Proteomes" id="UP000005824"/>
    </source>
</evidence>
<evidence type="ECO:0000313" key="13">
    <source>
        <dbReference type="EMBL" id="EDY20776.1"/>
    </source>
</evidence>
<evidence type="ECO:0000256" key="9">
    <source>
        <dbReference type="RuleBase" id="RU365100"/>
    </source>
</evidence>
<dbReference type="InterPro" id="IPR041525">
    <property type="entry name" value="N/Namide_PRibTrfase"/>
</dbReference>
<keyword evidence="5 9" id="KW-0436">Ligase</keyword>
<dbReference type="eggNOG" id="COG1488">
    <property type="taxonomic scope" value="Bacteria"/>
</dbReference>
<dbReference type="InterPro" id="IPR040727">
    <property type="entry name" value="NAPRTase_N"/>
</dbReference>
<feature type="domain" description="Nicotinate phosphoribosyltransferase C-terminal" evidence="12">
    <location>
        <begin position="374"/>
        <end position="477"/>
    </location>
</feature>
<evidence type="ECO:0000256" key="5">
    <source>
        <dbReference type="ARBA" id="ARBA00022598"/>
    </source>
</evidence>
<keyword evidence="6 9" id="KW-0662">Pyridine nucleotide biosynthesis</keyword>
<dbReference type="GO" id="GO:0004516">
    <property type="term" value="F:nicotinate phosphoribosyltransferase activity"/>
    <property type="evidence" value="ECO:0007669"/>
    <property type="project" value="UniProtKB-UniRule"/>
</dbReference>
<evidence type="ECO:0000256" key="4">
    <source>
        <dbReference type="ARBA" id="ARBA00022553"/>
    </source>
</evidence>
<protein>
    <recommendedName>
        <fullName evidence="3 9">Nicotinate phosphoribosyltransferase</fullName>
        <ecNumber evidence="3 9">6.3.4.21</ecNumber>
    </recommendedName>
</protein>
<dbReference type="FunFam" id="3.20.20.70:FF:000076">
    <property type="entry name" value="Nicotinate phosphoribosyltransferase"/>
    <property type="match status" value="1"/>
</dbReference>
<dbReference type="Gene3D" id="3.20.140.10">
    <property type="entry name" value="nicotinate phosphoribosyltransferase"/>
    <property type="match status" value="1"/>
</dbReference>
<dbReference type="SUPFAM" id="SSF51690">
    <property type="entry name" value="Nicotinate/Quinolinate PRTase C-terminal domain-like"/>
    <property type="match status" value="1"/>
</dbReference>
<dbReference type="PIRSF" id="PIRSF000484">
    <property type="entry name" value="NAPRT"/>
    <property type="match status" value="1"/>
</dbReference>
<keyword evidence="13" id="KW-0328">Glycosyltransferase</keyword>
<dbReference type="Pfam" id="PF04095">
    <property type="entry name" value="NAPRTase"/>
    <property type="match status" value="1"/>
</dbReference>
<evidence type="ECO:0000259" key="11">
    <source>
        <dbReference type="Pfam" id="PF17767"/>
    </source>
</evidence>
<dbReference type="EMBL" id="ABVL01000004">
    <property type="protein sequence ID" value="EDY20776.1"/>
    <property type="molecule type" value="Genomic_DNA"/>
</dbReference>
<dbReference type="EC" id="6.3.4.21" evidence="3 9"/>
<dbReference type="UniPathway" id="UPA00253">
    <property type="reaction ID" value="UER00457"/>
</dbReference>
<comment type="caution">
    <text evidence="13">The sequence shown here is derived from an EMBL/GenBank/DDBJ whole genome shotgun (WGS) entry which is preliminary data.</text>
</comment>
<dbReference type="Pfam" id="PF17767">
    <property type="entry name" value="NAPRTase_N"/>
    <property type="match status" value="1"/>
</dbReference>
<dbReference type="AlphaFoldDB" id="B4CZ85"/>
<name>B4CZ85_9BACT</name>
<comment type="function">
    <text evidence="9">Catalyzes the first step in the biosynthesis of NAD from nicotinic acid, the ATP-dependent synthesis of beta-nicotinate D-ribonucleotide from nicotinate and 5-phospho-D-ribose 1-phosphate.</text>
</comment>
<sequence>MQTPQPPHRRCSALLTDLYQLTMAYSYWKAGVQSKEAVFHLFFRTHPFKSGFSIACGLGDAIEYLRTLAFRDEELAYLGTLTGDDGKPLFEPAFLEYLRTMEWCCDVDGIPEGTVVFSHEPLLRIRGPLLQCQIVETALLNLLNFQTLIATKAARVCLAAQDDPVLEFGLRRAQGVDGALAASRAAYIGGCAATSNVEAGYLFGIPVRGTHAHSWVMSFDTEEEAFRAYAEAMPNNTIFLVDTYDTLTGVQRAIETGRWLRERGHELGGVRLDSGDLAWLSIETRRMLDEAGFPKAQIVASNDLDEQTISSLKQQGARISIWGVGTRLVTAYDQPALGGVYKLSAVRENGGPWRHKIKLSEQTAKISTPGLQQVRRFRANGFFLGDMIYDLDAPAETSRVIVDRVDLTRRKQIPENATAEDLLVPIFRRGRSVYEMPPITAIRDRAQAQLAGFHEGHKRFLNPHEYPVGLSPALHDLRTRLILAAREGRETGPRGETL</sequence>
<dbReference type="InterPro" id="IPR006405">
    <property type="entry name" value="Nic_PRibTrfase_pncB"/>
</dbReference>
<comment type="pathway">
    <text evidence="1 9">Cofactor biosynthesis; NAD(+) biosynthesis; nicotinate D-ribonucleotide from nicotinate: step 1/1.</text>
</comment>
<keyword evidence="7 9" id="KW-0808">Transferase</keyword>
<dbReference type="InterPro" id="IPR007229">
    <property type="entry name" value="Nic_PRibTrfase-Fam"/>
</dbReference>
<dbReference type="RefSeq" id="WP_006979298.1">
    <property type="nucleotide sequence ID" value="NZ_ABVL01000004.1"/>
</dbReference>
<keyword evidence="4" id="KW-0597">Phosphoprotein</keyword>
<evidence type="ECO:0000259" key="12">
    <source>
        <dbReference type="Pfam" id="PF17956"/>
    </source>
</evidence>
<comment type="PTM">
    <text evidence="9">Transiently phosphorylated on a His residue during the reaction cycle. Phosphorylation strongly increases the affinity for substrates and increases the rate of nicotinate D-ribonucleotide production. Dephosphorylation regenerates the low-affinity form of the enzyme, leading to product release.</text>
</comment>
<keyword evidence="14" id="KW-1185">Reference proteome</keyword>
<dbReference type="Pfam" id="PF17956">
    <property type="entry name" value="NAPRTase_C"/>
    <property type="match status" value="1"/>
</dbReference>
<comment type="similarity">
    <text evidence="2 9">Belongs to the NAPRTase family.</text>
</comment>
<feature type="domain" description="Nicotinate phosphoribosyltransferase N-terminal" evidence="11">
    <location>
        <begin position="14"/>
        <end position="144"/>
    </location>
</feature>
<evidence type="ECO:0000256" key="3">
    <source>
        <dbReference type="ARBA" id="ARBA00013236"/>
    </source>
</evidence>
<evidence type="ECO:0000256" key="6">
    <source>
        <dbReference type="ARBA" id="ARBA00022642"/>
    </source>
</evidence>
<dbReference type="PANTHER" id="PTHR11098:SF1">
    <property type="entry name" value="NICOTINATE PHOSPHORIBOSYLTRANSFERASE"/>
    <property type="match status" value="1"/>
</dbReference>
<accession>B4CZ85</accession>
<feature type="domain" description="Nicotinate/nicotinamide phosphoribosyltransferase" evidence="10">
    <location>
        <begin position="167"/>
        <end position="347"/>
    </location>
</feature>
<dbReference type="InterPro" id="IPR013785">
    <property type="entry name" value="Aldolase_TIM"/>
</dbReference>
<evidence type="ECO:0000259" key="10">
    <source>
        <dbReference type="Pfam" id="PF04095"/>
    </source>
</evidence>
<dbReference type="GO" id="GO:0005829">
    <property type="term" value="C:cytosol"/>
    <property type="evidence" value="ECO:0007669"/>
    <property type="project" value="TreeGrafter"/>
</dbReference>
<dbReference type="NCBIfam" id="TIGR01513">
    <property type="entry name" value="NAPRTase_put"/>
    <property type="match status" value="1"/>
</dbReference>
<gene>
    <name evidence="13" type="ORF">CfE428DRAFT_1973</name>
</gene>
<comment type="catalytic activity">
    <reaction evidence="8 9">
        <text>5-phospho-alpha-D-ribose 1-diphosphate + nicotinate + ATP + H2O = nicotinate beta-D-ribonucleotide + ADP + phosphate + diphosphate</text>
        <dbReference type="Rhea" id="RHEA:36163"/>
        <dbReference type="ChEBI" id="CHEBI:15377"/>
        <dbReference type="ChEBI" id="CHEBI:30616"/>
        <dbReference type="ChEBI" id="CHEBI:32544"/>
        <dbReference type="ChEBI" id="CHEBI:33019"/>
        <dbReference type="ChEBI" id="CHEBI:43474"/>
        <dbReference type="ChEBI" id="CHEBI:57502"/>
        <dbReference type="ChEBI" id="CHEBI:58017"/>
        <dbReference type="ChEBI" id="CHEBI:456216"/>
        <dbReference type="EC" id="6.3.4.21"/>
    </reaction>
</comment>
<evidence type="ECO:0000256" key="8">
    <source>
        <dbReference type="ARBA" id="ARBA00048668"/>
    </source>
</evidence>
<evidence type="ECO:0000256" key="2">
    <source>
        <dbReference type="ARBA" id="ARBA00010897"/>
    </source>
</evidence>
<proteinExistence type="inferred from homology"/>
<dbReference type="InParanoid" id="B4CZ85"/>
<dbReference type="PANTHER" id="PTHR11098">
    <property type="entry name" value="NICOTINATE PHOSPHORIBOSYLTRANSFERASE"/>
    <property type="match status" value="1"/>
</dbReference>
<evidence type="ECO:0000256" key="7">
    <source>
        <dbReference type="ARBA" id="ARBA00022679"/>
    </source>
</evidence>
<dbReference type="Gene3D" id="3.20.20.70">
    <property type="entry name" value="Aldolase class I"/>
    <property type="match status" value="1"/>
</dbReference>
<dbReference type="NCBIfam" id="NF009131">
    <property type="entry name" value="PRK12484.1"/>
    <property type="match status" value="1"/>
</dbReference>
<dbReference type="InterPro" id="IPR036068">
    <property type="entry name" value="Nicotinate_pribotase-like_C"/>
</dbReference>